<organism evidence="4 5">
    <name type="scientific">Bacillus taeanensis</name>
    <dbReference type="NCBI Taxonomy" id="273032"/>
    <lineage>
        <taxon>Bacteria</taxon>
        <taxon>Bacillati</taxon>
        <taxon>Bacillota</taxon>
        <taxon>Bacilli</taxon>
        <taxon>Bacillales</taxon>
        <taxon>Bacillaceae</taxon>
        <taxon>Bacillus</taxon>
    </lineage>
</organism>
<dbReference type="Pfam" id="PF00582">
    <property type="entry name" value="Usp"/>
    <property type="match status" value="1"/>
</dbReference>
<comment type="caution">
    <text evidence="4">The sequence shown here is derived from an EMBL/GenBank/DDBJ whole genome shotgun (WGS) entry which is preliminary data.</text>
</comment>
<dbReference type="SUPFAM" id="SSF52402">
    <property type="entry name" value="Adenine nucleotide alpha hydrolases-like"/>
    <property type="match status" value="1"/>
</dbReference>
<reference evidence="4 5" key="1">
    <citation type="submission" date="2018-07" db="EMBL/GenBank/DDBJ databases">
        <title>Lottiidibacillus patelloidae gen. nov., sp. nov., isolated from the intestinal tract of a marine limpet and the reclassification of B. taeanensis BH030017T, B. algicola KMM 3737T and B. hwajinpoensis SW-72T as genus Lottiidibacillus.</title>
        <authorList>
            <person name="Liu R."/>
            <person name="Huang Z."/>
        </authorList>
    </citation>
    <scope>NUCLEOTIDE SEQUENCE [LARGE SCALE GENOMIC DNA]</scope>
    <source>
        <strain evidence="4 5">BH030017</strain>
    </source>
</reference>
<dbReference type="PANTHER" id="PTHR46268:SF6">
    <property type="entry name" value="UNIVERSAL STRESS PROTEIN UP12"/>
    <property type="match status" value="1"/>
</dbReference>
<proteinExistence type="inferred from homology"/>
<dbReference type="AlphaFoldDB" id="A0A366XXD8"/>
<dbReference type="RefSeq" id="WP_113806845.1">
    <property type="nucleotide sequence ID" value="NZ_QOCW01000016.1"/>
</dbReference>
<dbReference type="Proteomes" id="UP000253314">
    <property type="component" value="Unassembled WGS sequence"/>
</dbReference>
<comment type="similarity">
    <text evidence="1 2">Belongs to the universal stress protein A family.</text>
</comment>
<evidence type="ECO:0000313" key="5">
    <source>
        <dbReference type="Proteomes" id="UP000253314"/>
    </source>
</evidence>
<dbReference type="PIRSF" id="PIRSF006276">
    <property type="entry name" value="UspA"/>
    <property type="match status" value="1"/>
</dbReference>
<evidence type="ECO:0000256" key="2">
    <source>
        <dbReference type="PIRNR" id="PIRNR006276"/>
    </source>
</evidence>
<name>A0A366XXD8_9BACI</name>
<dbReference type="PANTHER" id="PTHR46268">
    <property type="entry name" value="STRESS RESPONSE PROTEIN NHAX"/>
    <property type="match status" value="1"/>
</dbReference>
<evidence type="ECO:0000313" key="4">
    <source>
        <dbReference type="EMBL" id="RBW68803.1"/>
    </source>
</evidence>
<dbReference type="OrthoDB" id="9789668at2"/>
<dbReference type="Gene3D" id="3.40.50.620">
    <property type="entry name" value="HUPs"/>
    <property type="match status" value="1"/>
</dbReference>
<keyword evidence="5" id="KW-1185">Reference proteome</keyword>
<sequence length="144" mass="16087">MANDYNHILAAVDGSDSAKKAFQKALKIAKQHEASLTIVHVIDTTDYSAFELYNIATERAEDRANKIMEEYRKEAQEEDIVKVETIIEYGSPKRKIAKEIAPKHEIDLIVCGATGIHGLDRLFIGSVSEHITRYAKCDVLVVKG</sequence>
<feature type="domain" description="UspA" evidence="3">
    <location>
        <begin position="5"/>
        <end position="143"/>
    </location>
</feature>
<dbReference type="PRINTS" id="PR01438">
    <property type="entry name" value="UNVRSLSTRESS"/>
</dbReference>
<dbReference type="CDD" id="cd00293">
    <property type="entry name" value="USP-like"/>
    <property type="match status" value="1"/>
</dbReference>
<dbReference type="InterPro" id="IPR014729">
    <property type="entry name" value="Rossmann-like_a/b/a_fold"/>
</dbReference>
<evidence type="ECO:0000256" key="1">
    <source>
        <dbReference type="ARBA" id="ARBA00008791"/>
    </source>
</evidence>
<dbReference type="InterPro" id="IPR006015">
    <property type="entry name" value="Universal_stress_UspA"/>
</dbReference>
<gene>
    <name evidence="4" type="ORF">DS031_14760</name>
</gene>
<dbReference type="EMBL" id="QOCW01000016">
    <property type="protein sequence ID" value="RBW68803.1"/>
    <property type="molecule type" value="Genomic_DNA"/>
</dbReference>
<dbReference type="InterPro" id="IPR006016">
    <property type="entry name" value="UspA"/>
</dbReference>
<accession>A0A366XXD8</accession>
<evidence type="ECO:0000259" key="3">
    <source>
        <dbReference type="Pfam" id="PF00582"/>
    </source>
</evidence>
<protein>
    <recommendedName>
        <fullName evidence="2">Universal stress protein</fullName>
    </recommendedName>
</protein>